<sequence length="46" mass="5480">MFLTITHATFMNRIQGGERQPVRYPSEKMDRIGWDMESQIDNFAFN</sequence>
<dbReference type="Proteomes" id="UP000013909">
    <property type="component" value="Unassembled WGS sequence"/>
</dbReference>
<name>R7ZU34_9BACT</name>
<protein>
    <submittedName>
        <fullName evidence="1">Uncharacterized protein</fullName>
    </submittedName>
</protein>
<reference evidence="1 2" key="1">
    <citation type="submission" date="2013-02" db="EMBL/GenBank/DDBJ databases">
        <title>A novel strain isolated from Lonar lake, Maharashtra, India.</title>
        <authorList>
            <person name="Singh A."/>
        </authorList>
    </citation>
    <scope>NUCLEOTIDE SEQUENCE [LARGE SCALE GENOMIC DNA]</scope>
    <source>
        <strain evidence="1 2">AK24</strain>
    </source>
</reference>
<accession>R7ZU34</accession>
<dbReference type="AlphaFoldDB" id="R7ZU34"/>
<evidence type="ECO:0000313" key="1">
    <source>
        <dbReference type="EMBL" id="EON77509.1"/>
    </source>
</evidence>
<evidence type="ECO:0000313" key="2">
    <source>
        <dbReference type="Proteomes" id="UP000013909"/>
    </source>
</evidence>
<keyword evidence="2" id="KW-1185">Reference proteome</keyword>
<dbReference type="EMBL" id="AQHR01000054">
    <property type="protein sequence ID" value="EON77509.1"/>
    <property type="molecule type" value="Genomic_DNA"/>
</dbReference>
<gene>
    <name evidence="1" type="ORF">ADIS_2039</name>
</gene>
<proteinExistence type="predicted"/>
<comment type="caution">
    <text evidence="1">The sequence shown here is derived from an EMBL/GenBank/DDBJ whole genome shotgun (WGS) entry which is preliminary data.</text>
</comment>
<dbReference type="STRING" id="1232681.ADIS_2039"/>
<organism evidence="1 2">
    <name type="scientific">Lunatimonas lonarensis</name>
    <dbReference type="NCBI Taxonomy" id="1232681"/>
    <lineage>
        <taxon>Bacteria</taxon>
        <taxon>Pseudomonadati</taxon>
        <taxon>Bacteroidota</taxon>
        <taxon>Cytophagia</taxon>
        <taxon>Cytophagales</taxon>
        <taxon>Cyclobacteriaceae</taxon>
    </lineage>
</organism>